<accession>A0A9W8YBG8</accession>
<protein>
    <recommendedName>
        <fullName evidence="1">DUF7730 domain-containing protein</fullName>
    </recommendedName>
</protein>
<dbReference type="AlphaFoldDB" id="A0A9W8YBG8"/>
<gene>
    <name evidence="2" type="ORF">N0V83_004191</name>
</gene>
<dbReference type="EMBL" id="JAPEUY010000006">
    <property type="protein sequence ID" value="KAJ4372417.1"/>
    <property type="molecule type" value="Genomic_DNA"/>
</dbReference>
<organism evidence="2 3">
    <name type="scientific">Neocucurbitaria cava</name>
    <dbReference type="NCBI Taxonomy" id="798079"/>
    <lineage>
        <taxon>Eukaryota</taxon>
        <taxon>Fungi</taxon>
        <taxon>Dikarya</taxon>
        <taxon>Ascomycota</taxon>
        <taxon>Pezizomycotina</taxon>
        <taxon>Dothideomycetes</taxon>
        <taxon>Pleosporomycetidae</taxon>
        <taxon>Pleosporales</taxon>
        <taxon>Pleosporineae</taxon>
        <taxon>Cucurbitariaceae</taxon>
        <taxon>Neocucurbitaria</taxon>
    </lineage>
</organism>
<dbReference type="InterPro" id="IPR056632">
    <property type="entry name" value="DUF7730"/>
</dbReference>
<dbReference type="PANTHER" id="PTHR38790:SF4">
    <property type="entry name" value="2EXR DOMAIN-CONTAINING PROTEIN"/>
    <property type="match status" value="1"/>
</dbReference>
<proteinExistence type="predicted"/>
<comment type="caution">
    <text evidence="2">The sequence shown here is derived from an EMBL/GenBank/DDBJ whole genome shotgun (WGS) entry which is preliminary data.</text>
</comment>
<dbReference type="Pfam" id="PF24864">
    <property type="entry name" value="DUF7730"/>
    <property type="match status" value="1"/>
</dbReference>
<evidence type="ECO:0000259" key="1">
    <source>
        <dbReference type="Pfam" id="PF24864"/>
    </source>
</evidence>
<name>A0A9W8YBG8_9PLEO</name>
<evidence type="ECO:0000313" key="2">
    <source>
        <dbReference type="EMBL" id="KAJ4372417.1"/>
    </source>
</evidence>
<feature type="domain" description="DUF7730" evidence="1">
    <location>
        <begin position="23"/>
        <end position="151"/>
    </location>
</feature>
<sequence length="244" mass="28264">MNTPDEKYPVLNAIKLEAITIRNQRESPLLKLPAELRNRIYEYVLGRDPVHIHLSIRQAKMLVPEQEYLNDRATPAQIHYSRQLLAITETCRQIHTEAQFMPFSLNEFYGSPRALQHGLFSTLTKTQYSTLNTIHILFTGTAPPSLHNELLYMSEKNDLIFGMSFMSALMWGLGHRSRRGRFSIKQIMITWRPDELYSDWASMRDKLEAQLAAKVKSFIPAVDVVIKMIDKETLAEDDRWEVIG</sequence>
<keyword evidence="3" id="KW-1185">Reference proteome</keyword>
<reference evidence="2" key="1">
    <citation type="submission" date="2022-10" db="EMBL/GenBank/DDBJ databases">
        <title>Tapping the CABI collections for fungal endophytes: first genome assemblies for Collariella, Neodidymelliopsis, Ascochyta clinopodiicola, Didymella pomorum, Didymosphaeria variabile, Neocosmospora piperis and Neocucurbitaria cava.</title>
        <authorList>
            <person name="Hill R."/>
        </authorList>
    </citation>
    <scope>NUCLEOTIDE SEQUENCE</scope>
    <source>
        <strain evidence="2">IMI 356814</strain>
    </source>
</reference>
<evidence type="ECO:0000313" key="3">
    <source>
        <dbReference type="Proteomes" id="UP001140560"/>
    </source>
</evidence>
<dbReference type="PANTHER" id="PTHR38790">
    <property type="entry name" value="2EXR DOMAIN-CONTAINING PROTEIN-RELATED"/>
    <property type="match status" value="1"/>
</dbReference>
<dbReference type="OrthoDB" id="5413827at2759"/>
<dbReference type="Proteomes" id="UP001140560">
    <property type="component" value="Unassembled WGS sequence"/>
</dbReference>